<gene>
    <name evidence="8" type="ORF">CK203_055791</name>
</gene>
<dbReference type="GO" id="GO:0016787">
    <property type="term" value="F:hydrolase activity"/>
    <property type="evidence" value="ECO:0007669"/>
    <property type="project" value="UniProtKB-KW"/>
</dbReference>
<keyword evidence="1" id="KW-0808">Transferase</keyword>
<dbReference type="InterPro" id="IPR043502">
    <property type="entry name" value="DNA/RNA_pol_sf"/>
</dbReference>
<dbReference type="EMBL" id="QGNW01000271">
    <property type="protein sequence ID" value="RVW80023.1"/>
    <property type="molecule type" value="Genomic_DNA"/>
</dbReference>
<evidence type="ECO:0000256" key="2">
    <source>
        <dbReference type="ARBA" id="ARBA00022695"/>
    </source>
</evidence>
<dbReference type="PANTHER" id="PTHR48475">
    <property type="entry name" value="RIBONUCLEASE H"/>
    <property type="match status" value="1"/>
</dbReference>
<keyword evidence="2" id="KW-0548">Nucleotidyltransferase</keyword>
<evidence type="ECO:0000256" key="3">
    <source>
        <dbReference type="ARBA" id="ARBA00022722"/>
    </source>
</evidence>
<evidence type="ECO:0000259" key="7">
    <source>
        <dbReference type="Pfam" id="PF17917"/>
    </source>
</evidence>
<dbReference type="Pfam" id="PF17917">
    <property type="entry name" value="RT_RNaseH"/>
    <property type="match status" value="1"/>
</dbReference>
<comment type="caution">
    <text evidence="8">The sequence shown here is derived from an EMBL/GenBank/DDBJ whole genome shotgun (WGS) entry which is preliminary data.</text>
</comment>
<dbReference type="GO" id="GO:0004519">
    <property type="term" value="F:endonuclease activity"/>
    <property type="evidence" value="ECO:0007669"/>
    <property type="project" value="UniProtKB-KW"/>
</dbReference>
<evidence type="ECO:0000313" key="8">
    <source>
        <dbReference type="EMBL" id="RVW80023.1"/>
    </source>
</evidence>
<keyword evidence="4" id="KW-0255">Endonuclease</keyword>
<dbReference type="PANTHER" id="PTHR48475:SF2">
    <property type="entry name" value="RIBONUCLEASE H"/>
    <property type="match status" value="1"/>
</dbReference>
<proteinExistence type="predicted"/>
<accession>A0A438H6M4</accession>
<keyword evidence="5" id="KW-0378">Hydrolase</keyword>
<evidence type="ECO:0000256" key="4">
    <source>
        <dbReference type="ARBA" id="ARBA00022759"/>
    </source>
</evidence>
<evidence type="ECO:0000313" key="9">
    <source>
        <dbReference type="Proteomes" id="UP000288805"/>
    </source>
</evidence>
<sequence length="113" mass="13193">MSKTLVDIETRHSQVEHMVLALCVAPKKPRPYFQAHQVTILTNQPLKVTLHKPYLSGWMMKWAIELSEYDIQYKPCLSLKGKILVDFIAELPQKWVQIDTINHWWILHIDGAS</sequence>
<dbReference type="SUPFAM" id="SSF56672">
    <property type="entry name" value="DNA/RNA polymerases"/>
    <property type="match status" value="1"/>
</dbReference>
<dbReference type="GO" id="GO:0003964">
    <property type="term" value="F:RNA-directed DNA polymerase activity"/>
    <property type="evidence" value="ECO:0007669"/>
    <property type="project" value="UniProtKB-KW"/>
</dbReference>
<dbReference type="Proteomes" id="UP000288805">
    <property type="component" value="Unassembled WGS sequence"/>
</dbReference>
<evidence type="ECO:0000256" key="6">
    <source>
        <dbReference type="ARBA" id="ARBA00022918"/>
    </source>
</evidence>
<dbReference type="InterPro" id="IPR041373">
    <property type="entry name" value="RT_RNaseH"/>
</dbReference>
<evidence type="ECO:0000256" key="1">
    <source>
        <dbReference type="ARBA" id="ARBA00022679"/>
    </source>
</evidence>
<keyword evidence="3" id="KW-0540">Nuclease</keyword>
<evidence type="ECO:0000256" key="5">
    <source>
        <dbReference type="ARBA" id="ARBA00022801"/>
    </source>
</evidence>
<reference evidence="8 9" key="1">
    <citation type="journal article" date="2018" name="PLoS Genet.">
        <title>Population sequencing reveals clonal diversity and ancestral inbreeding in the grapevine cultivar Chardonnay.</title>
        <authorList>
            <person name="Roach M.J."/>
            <person name="Johnson D.L."/>
            <person name="Bohlmann J."/>
            <person name="van Vuuren H.J."/>
            <person name="Jones S.J."/>
            <person name="Pretorius I.S."/>
            <person name="Schmidt S.A."/>
            <person name="Borneman A.R."/>
        </authorList>
    </citation>
    <scope>NUCLEOTIDE SEQUENCE [LARGE SCALE GENOMIC DNA]</scope>
    <source>
        <strain evidence="9">cv. Chardonnay</strain>
        <tissue evidence="8">Leaf</tissue>
    </source>
</reference>
<feature type="domain" description="Reverse transcriptase RNase H-like" evidence="7">
    <location>
        <begin position="1"/>
        <end position="69"/>
    </location>
</feature>
<protein>
    <recommendedName>
        <fullName evidence="7">Reverse transcriptase RNase H-like domain-containing protein</fullName>
    </recommendedName>
</protein>
<name>A0A438H6M4_VITVI</name>
<dbReference type="AlphaFoldDB" id="A0A438H6M4"/>
<organism evidence="8 9">
    <name type="scientific">Vitis vinifera</name>
    <name type="common">Grape</name>
    <dbReference type="NCBI Taxonomy" id="29760"/>
    <lineage>
        <taxon>Eukaryota</taxon>
        <taxon>Viridiplantae</taxon>
        <taxon>Streptophyta</taxon>
        <taxon>Embryophyta</taxon>
        <taxon>Tracheophyta</taxon>
        <taxon>Spermatophyta</taxon>
        <taxon>Magnoliopsida</taxon>
        <taxon>eudicotyledons</taxon>
        <taxon>Gunneridae</taxon>
        <taxon>Pentapetalae</taxon>
        <taxon>rosids</taxon>
        <taxon>Vitales</taxon>
        <taxon>Vitaceae</taxon>
        <taxon>Viteae</taxon>
        <taxon>Vitis</taxon>
    </lineage>
</organism>
<keyword evidence="6" id="KW-0695">RNA-directed DNA polymerase</keyword>